<dbReference type="GO" id="GO:0046872">
    <property type="term" value="F:metal ion binding"/>
    <property type="evidence" value="ECO:0007669"/>
    <property type="project" value="UniProtKB-KW"/>
</dbReference>
<keyword evidence="2 4" id="KW-0479">Metal-binding</keyword>
<accession>A0AAU7C7A2</accession>
<evidence type="ECO:0000256" key="2">
    <source>
        <dbReference type="ARBA" id="ARBA00022723"/>
    </source>
</evidence>
<evidence type="ECO:0000256" key="6">
    <source>
        <dbReference type="SAM" id="SignalP"/>
    </source>
</evidence>
<feature type="domain" description="Cytochrome c" evidence="7">
    <location>
        <begin position="27"/>
        <end position="118"/>
    </location>
</feature>
<gene>
    <name evidence="8" type="ORF">V5E97_21965</name>
</gene>
<dbReference type="AlphaFoldDB" id="A0AAU7C7A2"/>
<organism evidence="8">
    <name type="scientific">Singulisphaera sp. Ch08</name>
    <dbReference type="NCBI Taxonomy" id="3120278"/>
    <lineage>
        <taxon>Bacteria</taxon>
        <taxon>Pseudomonadati</taxon>
        <taxon>Planctomycetota</taxon>
        <taxon>Planctomycetia</taxon>
        <taxon>Isosphaerales</taxon>
        <taxon>Isosphaeraceae</taxon>
        <taxon>Singulisphaera</taxon>
    </lineage>
</organism>
<dbReference type="InterPro" id="IPR011429">
    <property type="entry name" value="Cyt_c_Planctomycete-type"/>
</dbReference>
<dbReference type="PROSITE" id="PS51007">
    <property type="entry name" value="CYTC"/>
    <property type="match status" value="1"/>
</dbReference>
<feature type="coiled-coil region" evidence="5">
    <location>
        <begin position="440"/>
        <end position="467"/>
    </location>
</feature>
<dbReference type="InterPro" id="IPR022655">
    <property type="entry name" value="DUF1553"/>
</dbReference>
<feature type="chain" id="PRO_5043660922" evidence="6">
    <location>
        <begin position="23"/>
        <end position="1090"/>
    </location>
</feature>
<evidence type="ECO:0000256" key="5">
    <source>
        <dbReference type="SAM" id="Coils"/>
    </source>
</evidence>
<evidence type="ECO:0000256" key="3">
    <source>
        <dbReference type="ARBA" id="ARBA00023004"/>
    </source>
</evidence>
<dbReference type="PANTHER" id="PTHR35889">
    <property type="entry name" value="CYCLOINULO-OLIGOSACCHARIDE FRUCTANOTRANSFERASE-RELATED"/>
    <property type="match status" value="1"/>
</dbReference>
<evidence type="ECO:0000256" key="1">
    <source>
        <dbReference type="ARBA" id="ARBA00022617"/>
    </source>
</evidence>
<sequence length="1090" mass="119605">MRAALALMTVLGLALVARTTPAAETVDYVKQIKPILAARCYSCHGALKQKNKLRTDSVKSLIEGGDSGPVIELGKSDESLLVDRIMEEGKGRMPPPGDGEALSAEQIALIKTWIDQGAVAPADDSLEPDPRDHWAFRAPVRPSVPSVGADRRGNPIDAFLAAGWKSKGLTPQPPAFKGLLQRRVYLDLTGIPPTAEEQAAFLADNSPDAYEAMVDRLLAGKSHAERWGRHWMDIWRYSDWWGLGAELRNSQKHIWHWRDWIIESLDADKGYDQMVREMIAADELTPNDPERLRATGFLARNYFKFNRNTWLEEVVEHTGKAFLGLTFNCAKCHDHKYDPISHNDYYSLRAFFEPYQVRTDQVPGELDFEKGGIPRVFDGNLDAPTYRFDRGNEAHPLKDQPLKPGVPALLAWADLEIKPVALPVEASRPGLRPFVLEDQVRAANARIATAQSALAKARAQLATVEADKPSATVSEADDAGSFSLRDNFAAPRPDAWETVAGQWDYKNGKLFQDNPGAVRSVLRTKSNHPVDFRASLRFTITGGDPWRSVGLSFDSAEGREVLVYLSAHAGGPKLQIAYRQAGNDAYPPGGALGRSIKLGEPYELTVSVRGTLVNVAVNGEHALAYRLPVERAAGAIALVTFAAKAEFTSLELVALPPGEKLVAAESPEFKGGTPRDQAKAAVALAEKVLATALTQPETLEARAAADRARHRQPPAEDAKALAIKAAHAERREAVAKAEEELARLELQVGDKDAEANRKKREAATAALAAARTAFAAESEEYTPLRGAVKAAESPTDKDAPNVLTFPATSTGRRTALANWLTDRKNPLTARVAVNQIWARHFGKPLVSTVFDFGRKGAPPTHPELLDWLAVDFMEHGWSMKRLHRMIVLSDAYRRSSSSVGADPATLAADPENRLYWRMNPVRMEAQVVRDSLFHLAGELSDQVGGPPVPQTEAMSPRRSLYFVHSHNDHNKFLSTFDDASVQDCYRRGESVVPVQALALWNSRLAQTMAAKIADRLNSRLGESSDAKFAAEAFLMILGTAPSAEELSACEQALTDLKILLEKRAAATPGRRAREILVQSLLNHNDFITIR</sequence>
<evidence type="ECO:0000259" key="7">
    <source>
        <dbReference type="PROSITE" id="PS51007"/>
    </source>
</evidence>
<keyword evidence="3 4" id="KW-0408">Iron</keyword>
<dbReference type="Gene3D" id="1.10.760.10">
    <property type="entry name" value="Cytochrome c-like domain"/>
    <property type="match status" value="1"/>
</dbReference>
<reference evidence="8" key="1">
    <citation type="submission" date="2024-05" db="EMBL/GenBank/DDBJ databases">
        <title>Planctomycetes of the genus Singulisphaera possess chitinolytic capabilities.</title>
        <authorList>
            <person name="Ivanova A."/>
        </authorList>
    </citation>
    <scope>NUCLEOTIDE SEQUENCE</scope>
    <source>
        <strain evidence="8">Ch08T</strain>
    </source>
</reference>
<dbReference type="Gene3D" id="2.60.120.560">
    <property type="entry name" value="Exo-inulinase, domain 1"/>
    <property type="match status" value="1"/>
</dbReference>
<evidence type="ECO:0000313" key="8">
    <source>
        <dbReference type="EMBL" id="XBH01018.1"/>
    </source>
</evidence>
<dbReference type="RefSeq" id="WP_406693702.1">
    <property type="nucleotide sequence ID" value="NZ_CP155447.1"/>
</dbReference>
<dbReference type="InterPro" id="IPR011444">
    <property type="entry name" value="DUF1549"/>
</dbReference>
<name>A0AAU7C7A2_9BACT</name>
<dbReference type="GO" id="GO:0009055">
    <property type="term" value="F:electron transfer activity"/>
    <property type="evidence" value="ECO:0007669"/>
    <property type="project" value="InterPro"/>
</dbReference>
<dbReference type="InterPro" id="IPR009056">
    <property type="entry name" value="Cyt_c-like_dom"/>
</dbReference>
<dbReference type="SUPFAM" id="SSF46626">
    <property type="entry name" value="Cytochrome c"/>
    <property type="match status" value="1"/>
</dbReference>
<keyword evidence="5" id="KW-0175">Coiled coil</keyword>
<feature type="coiled-coil region" evidence="5">
    <location>
        <begin position="727"/>
        <end position="761"/>
    </location>
</feature>
<dbReference type="EMBL" id="CP155447">
    <property type="protein sequence ID" value="XBH01018.1"/>
    <property type="molecule type" value="Genomic_DNA"/>
</dbReference>
<dbReference type="Pfam" id="PF07587">
    <property type="entry name" value="PSD1"/>
    <property type="match status" value="1"/>
</dbReference>
<evidence type="ECO:0000256" key="4">
    <source>
        <dbReference type="PROSITE-ProRule" id="PRU00433"/>
    </source>
</evidence>
<protein>
    <submittedName>
        <fullName evidence="8">PSD1 and planctomycete cytochrome C domain-containing protein</fullName>
    </submittedName>
</protein>
<dbReference type="Pfam" id="PF07583">
    <property type="entry name" value="PSCyt2"/>
    <property type="match status" value="1"/>
</dbReference>
<dbReference type="InterPro" id="IPR036909">
    <property type="entry name" value="Cyt_c-like_dom_sf"/>
</dbReference>
<dbReference type="Pfam" id="PF07635">
    <property type="entry name" value="PSCyt1"/>
    <property type="match status" value="1"/>
</dbReference>
<keyword evidence="6" id="KW-0732">Signal</keyword>
<keyword evidence="1 4" id="KW-0349">Heme</keyword>
<feature type="signal peptide" evidence="6">
    <location>
        <begin position="1"/>
        <end position="22"/>
    </location>
</feature>
<proteinExistence type="predicted"/>
<dbReference type="GO" id="GO:0020037">
    <property type="term" value="F:heme binding"/>
    <property type="evidence" value="ECO:0007669"/>
    <property type="project" value="InterPro"/>
</dbReference>
<dbReference type="PANTHER" id="PTHR35889:SF3">
    <property type="entry name" value="F-BOX DOMAIN-CONTAINING PROTEIN"/>
    <property type="match status" value="1"/>
</dbReference>